<proteinExistence type="predicted"/>
<accession>A0A2A7B0D7</accession>
<dbReference type="Proteomes" id="UP000220480">
    <property type="component" value="Unassembled WGS sequence"/>
</dbReference>
<evidence type="ECO:0000313" key="2">
    <source>
        <dbReference type="Proteomes" id="UP000220480"/>
    </source>
</evidence>
<dbReference type="RefSeq" id="WP_097778749.1">
    <property type="nucleotide sequence ID" value="NZ_NMTZ01000005.1"/>
</dbReference>
<evidence type="ECO:0000313" key="1">
    <source>
        <dbReference type="EMBL" id="PDX84863.1"/>
    </source>
</evidence>
<gene>
    <name evidence="1" type="ORF">CGS59_02260</name>
</gene>
<dbReference type="AlphaFoldDB" id="A0A2A7B0D7"/>
<dbReference type="EMBL" id="NMTZ01000005">
    <property type="protein sequence ID" value="PDX84863.1"/>
    <property type="molecule type" value="Genomic_DNA"/>
</dbReference>
<reference evidence="1 2" key="1">
    <citation type="journal article" date="2017" name="Front. Microbiol.">
        <title>New Insights into the Diversity of the Genus Faecalibacterium.</title>
        <authorList>
            <person name="Benevides L."/>
            <person name="Burman S."/>
            <person name="Martin R."/>
            <person name="Robert V."/>
            <person name="Thomas M."/>
            <person name="Miquel S."/>
            <person name="Chain F."/>
            <person name="Sokol H."/>
            <person name="Bermudez-Humaran L.G."/>
            <person name="Morrison M."/>
            <person name="Langella P."/>
            <person name="Azevedo V.A."/>
            <person name="Chatel J.M."/>
            <person name="Soares S."/>
        </authorList>
    </citation>
    <scope>NUCLEOTIDE SEQUENCE [LARGE SCALE GENOMIC DNA]</scope>
    <source>
        <strain evidence="1 2">CNCM I 4644</strain>
    </source>
</reference>
<organism evidence="1 2">
    <name type="scientific">Faecalibacterium prausnitzii</name>
    <dbReference type="NCBI Taxonomy" id="853"/>
    <lineage>
        <taxon>Bacteria</taxon>
        <taxon>Bacillati</taxon>
        <taxon>Bacillota</taxon>
        <taxon>Clostridia</taxon>
        <taxon>Eubacteriales</taxon>
        <taxon>Oscillospiraceae</taxon>
        <taxon>Faecalibacterium</taxon>
    </lineage>
</organism>
<sequence>MSIKNVKNWAKSQKNDFDVKIAKKRLLFEGCCAKIHYCQADVRQNEILQKRRQTERFDRIKNESQKSFKKCLTTYHESDKIIKLSATKAEAHRTLKIEQYRKNL</sequence>
<protein>
    <submittedName>
        <fullName evidence="1">Uncharacterized protein</fullName>
    </submittedName>
</protein>
<comment type="caution">
    <text evidence="1">The sequence shown here is derived from an EMBL/GenBank/DDBJ whole genome shotgun (WGS) entry which is preliminary data.</text>
</comment>
<name>A0A2A7B0D7_9FIRM</name>